<feature type="transmembrane region" description="Helical" evidence="4">
    <location>
        <begin position="325"/>
        <end position="346"/>
    </location>
</feature>
<dbReference type="EMBL" id="VEVP01000002">
    <property type="protein sequence ID" value="TNU96024.1"/>
    <property type="molecule type" value="Genomic_DNA"/>
</dbReference>
<dbReference type="PANTHER" id="PTHR44688">
    <property type="entry name" value="DNA-BINDING TRANSCRIPTIONAL ACTIVATOR DEVR_DOSR"/>
    <property type="match status" value="1"/>
</dbReference>
<feature type="transmembrane region" description="Helical" evidence="4">
    <location>
        <begin position="144"/>
        <end position="162"/>
    </location>
</feature>
<evidence type="ECO:0000256" key="3">
    <source>
        <dbReference type="ARBA" id="ARBA00023163"/>
    </source>
</evidence>
<accession>A0A5C5CAI9</accession>
<evidence type="ECO:0000256" key="2">
    <source>
        <dbReference type="ARBA" id="ARBA00023125"/>
    </source>
</evidence>
<evidence type="ECO:0000313" key="6">
    <source>
        <dbReference type="EMBL" id="TNU96024.1"/>
    </source>
</evidence>
<protein>
    <submittedName>
        <fullName evidence="6">Response regulator transcription factor</fullName>
    </submittedName>
</protein>
<reference evidence="6 7" key="1">
    <citation type="journal article" date="2005" name="Appl. Environ. Microbiol.">
        <title>Intestinal bacterial communities that produce active estrogen-like compounds enterodiol and enterolactone in humans.</title>
        <authorList>
            <person name="Clavel T."/>
            <person name="Henderson G."/>
            <person name="Alpert C.A."/>
            <person name="Philippe C."/>
            <person name="Rigottier-Gois L."/>
            <person name="Dore J."/>
            <person name="Blaut M."/>
        </authorList>
    </citation>
    <scope>NUCLEOTIDE SEQUENCE [LARGE SCALE GENOMIC DNA]</scope>
    <source>
        <strain evidence="6 7">SECO-MT75m2</strain>
    </source>
</reference>
<feature type="transmembrane region" description="Helical" evidence="4">
    <location>
        <begin position="291"/>
        <end position="313"/>
    </location>
</feature>
<sequence length="480" mass="51110">MGTRREEAASMASFGTYLKDMSECIDARLLGASASFGSYALGVAALAPIPAPDDAGRVLASVPPLAALIGLALCFALSRRKHDFPQRVWLWAASGALAVCALTLFVAQDSTIKSVSSSLAWLSLSFCLSALVQRFASLPLRRRIAMSATSVICSLVGLIALALLGTPVSFAVMAALPLAATACLPQSSELTGYITAEKAEGFNPVCFSPSFLATVLAYSTIATISGSVTASNMQHVDLPVCSSALSIACIILLSLHKGRKGFVEDSNSAYKPAPLLIAIGLLLIASSLDPLVLWGAAFATAGFSVFFVYYWIVIGNHIQKFSWSGIQAAAWSLGPLFVGIFAGRLLSDFLTTTTENPFQSTAIIGLFLLSIVLWIVTKGDLFANEPDDDGSNVFKLEPPKTASLAHEDETALEAFAQRYGISKREQDVVRLLSKGRNVPFICDELFIAKSTVQTHIKHIYAKTGATNRQELLDVIEEASI</sequence>
<name>A0A5C5CAI9_EGGLN</name>
<feature type="transmembrane region" description="Helical" evidence="4">
    <location>
        <begin position="236"/>
        <end position="256"/>
    </location>
</feature>
<dbReference type="SUPFAM" id="SSF46894">
    <property type="entry name" value="C-terminal effector domain of the bipartite response regulators"/>
    <property type="match status" value="1"/>
</dbReference>
<keyword evidence="2" id="KW-0238">DNA-binding</keyword>
<gene>
    <name evidence="6" type="ORF">FIC87_01395</name>
</gene>
<dbReference type="PANTHER" id="PTHR44688:SF16">
    <property type="entry name" value="DNA-BINDING TRANSCRIPTIONAL ACTIVATOR DEVR_DOSR"/>
    <property type="match status" value="1"/>
</dbReference>
<dbReference type="InterPro" id="IPR036388">
    <property type="entry name" value="WH-like_DNA-bd_sf"/>
</dbReference>
<feature type="transmembrane region" description="Helical" evidence="4">
    <location>
        <begin position="205"/>
        <end position="224"/>
    </location>
</feature>
<feature type="transmembrane region" description="Helical" evidence="4">
    <location>
        <begin position="29"/>
        <end position="49"/>
    </location>
</feature>
<dbReference type="SMART" id="SM00421">
    <property type="entry name" value="HTH_LUXR"/>
    <property type="match status" value="1"/>
</dbReference>
<keyword evidence="4" id="KW-1133">Transmembrane helix</keyword>
<dbReference type="GO" id="GO:0003677">
    <property type="term" value="F:DNA binding"/>
    <property type="evidence" value="ECO:0007669"/>
    <property type="project" value="UniProtKB-KW"/>
</dbReference>
<feature type="transmembrane region" description="Helical" evidence="4">
    <location>
        <begin position="88"/>
        <end position="108"/>
    </location>
</feature>
<dbReference type="InterPro" id="IPR016032">
    <property type="entry name" value="Sig_transdc_resp-reg_C-effctor"/>
</dbReference>
<dbReference type="PRINTS" id="PR00038">
    <property type="entry name" value="HTHLUXR"/>
</dbReference>
<dbReference type="Pfam" id="PF00196">
    <property type="entry name" value="GerE"/>
    <property type="match status" value="1"/>
</dbReference>
<proteinExistence type="predicted"/>
<feature type="transmembrane region" description="Helical" evidence="4">
    <location>
        <begin position="55"/>
        <end position="76"/>
    </location>
</feature>
<organism evidence="6 7">
    <name type="scientific">Eggerthella lenta</name>
    <name type="common">Eubacterium lentum</name>
    <dbReference type="NCBI Taxonomy" id="84112"/>
    <lineage>
        <taxon>Bacteria</taxon>
        <taxon>Bacillati</taxon>
        <taxon>Actinomycetota</taxon>
        <taxon>Coriobacteriia</taxon>
        <taxon>Eggerthellales</taxon>
        <taxon>Eggerthellaceae</taxon>
        <taxon>Eggerthella</taxon>
    </lineage>
</organism>
<dbReference type="InterPro" id="IPR000792">
    <property type="entry name" value="Tscrpt_reg_LuxR_C"/>
</dbReference>
<dbReference type="CDD" id="cd06170">
    <property type="entry name" value="LuxR_C_like"/>
    <property type="match status" value="1"/>
</dbReference>
<dbReference type="Proteomes" id="UP000312594">
    <property type="component" value="Unassembled WGS sequence"/>
</dbReference>
<keyword evidence="4" id="KW-0472">Membrane</keyword>
<keyword evidence="1" id="KW-0805">Transcription regulation</keyword>
<dbReference type="AlphaFoldDB" id="A0A5C5CAI9"/>
<evidence type="ECO:0000256" key="1">
    <source>
        <dbReference type="ARBA" id="ARBA00023015"/>
    </source>
</evidence>
<evidence type="ECO:0000259" key="5">
    <source>
        <dbReference type="PROSITE" id="PS50043"/>
    </source>
</evidence>
<keyword evidence="3" id="KW-0804">Transcription</keyword>
<feature type="domain" description="HTH luxR-type" evidence="5">
    <location>
        <begin position="413"/>
        <end position="479"/>
    </location>
</feature>
<evidence type="ECO:0000256" key="4">
    <source>
        <dbReference type="SAM" id="Phobius"/>
    </source>
</evidence>
<feature type="transmembrane region" description="Helical" evidence="4">
    <location>
        <begin position="114"/>
        <end position="132"/>
    </location>
</feature>
<keyword evidence="4" id="KW-0812">Transmembrane</keyword>
<dbReference type="PROSITE" id="PS50043">
    <property type="entry name" value="HTH_LUXR_2"/>
    <property type="match status" value="1"/>
</dbReference>
<evidence type="ECO:0000313" key="7">
    <source>
        <dbReference type="Proteomes" id="UP000312594"/>
    </source>
</evidence>
<dbReference type="GO" id="GO:0006355">
    <property type="term" value="P:regulation of DNA-templated transcription"/>
    <property type="evidence" value="ECO:0007669"/>
    <property type="project" value="InterPro"/>
</dbReference>
<dbReference type="Gene3D" id="1.10.10.10">
    <property type="entry name" value="Winged helix-like DNA-binding domain superfamily/Winged helix DNA-binding domain"/>
    <property type="match status" value="1"/>
</dbReference>
<feature type="transmembrane region" description="Helical" evidence="4">
    <location>
        <begin position="358"/>
        <end position="376"/>
    </location>
</feature>
<comment type="caution">
    <text evidence="6">The sequence shown here is derived from an EMBL/GenBank/DDBJ whole genome shotgun (WGS) entry which is preliminary data.</text>
</comment>